<keyword evidence="3" id="KW-1185">Reference proteome</keyword>
<dbReference type="EMBL" id="GL888170">
    <property type="protein sequence ID" value="EGI66220.1"/>
    <property type="molecule type" value="Genomic_DNA"/>
</dbReference>
<evidence type="ECO:0000313" key="2">
    <source>
        <dbReference type="EMBL" id="EGI66220.1"/>
    </source>
</evidence>
<name>F4WHZ1_ACREC</name>
<feature type="region of interest" description="Disordered" evidence="1">
    <location>
        <begin position="197"/>
        <end position="228"/>
    </location>
</feature>
<dbReference type="Pfam" id="PF24787">
    <property type="entry name" value="TEX47"/>
    <property type="match status" value="1"/>
</dbReference>
<sequence length="228" mass="26093">MASKRKIVAKLPMASLAEPVRKSALDVIQYNLRAIDYAWEDIIYKHYELMYVMDDDKCKFGKAIPLPSYHHVHQVGGLICGWCHVYMKPLTLIGTLEAQTLDDILKQVSNCLIKVYALCEYIANTSIDVQDVLRNLGDKAARYLPESTVLEFLLNVNSPVLKTVEEYLQMYSDASPSAFWDDNNVWPPPCDIMPRDAFDGRKVPDHRKQRKVEMCPGNQLSRKQNAEK</sequence>
<dbReference type="InParanoid" id="F4WHZ1"/>
<evidence type="ECO:0000256" key="1">
    <source>
        <dbReference type="SAM" id="MobiDB-lite"/>
    </source>
</evidence>
<evidence type="ECO:0000313" key="3">
    <source>
        <dbReference type="Proteomes" id="UP000007755"/>
    </source>
</evidence>
<proteinExistence type="predicted"/>
<feature type="compositionally biased region" description="Polar residues" evidence="1">
    <location>
        <begin position="218"/>
        <end position="228"/>
    </location>
</feature>
<gene>
    <name evidence="2" type="ORF">G5I_05338</name>
</gene>
<protein>
    <submittedName>
        <fullName evidence="2">Uncharacterized protein</fullName>
    </submittedName>
</protein>
<dbReference type="OrthoDB" id="548795at2759"/>
<accession>F4WHZ1</accession>
<dbReference type="AlphaFoldDB" id="F4WHZ1"/>
<dbReference type="Proteomes" id="UP000007755">
    <property type="component" value="Unassembled WGS sequence"/>
</dbReference>
<reference evidence="2" key="1">
    <citation type="submission" date="2011-02" db="EMBL/GenBank/DDBJ databases">
        <title>The genome of the leaf-cutting ant Acromyrmex echinatior suggests key adaptations to social evolution and fungus farming.</title>
        <authorList>
            <person name="Nygaard S."/>
            <person name="Zhang G."/>
        </authorList>
    </citation>
    <scope>NUCLEOTIDE SEQUENCE</scope>
</reference>
<dbReference type="InterPro" id="IPR055308">
    <property type="entry name" value="TEX47-like"/>
</dbReference>
<organism evidence="3">
    <name type="scientific">Acromyrmex echinatior</name>
    <name type="common">Panamanian leafcutter ant</name>
    <name type="synonym">Acromyrmex octospinosus echinatior</name>
    <dbReference type="NCBI Taxonomy" id="103372"/>
    <lineage>
        <taxon>Eukaryota</taxon>
        <taxon>Metazoa</taxon>
        <taxon>Ecdysozoa</taxon>
        <taxon>Arthropoda</taxon>
        <taxon>Hexapoda</taxon>
        <taxon>Insecta</taxon>
        <taxon>Pterygota</taxon>
        <taxon>Neoptera</taxon>
        <taxon>Endopterygota</taxon>
        <taxon>Hymenoptera</taxon>
        <taxon>Apocrita</taxon>
        <taxon>Aculeata</taxon>
        <taxon>Formicoidea</taxon>
        <taxon>Formicidae</taxon>
        <taxon>Myrmicinae</taxon>
        <taxon>Acromyrmex</taxon>
    </lineage>
</organism>